<organism evidence="2 3">
    <name type="scientific">Streptacidiphilus cavernicola</name>
    <dbReference type="NCBI Taxonomy" id="3342716"/>
    <lineage>
        <taxon>Bacteria</taxon>
        <taxon>Bacillati</taxon>
        <taxon>Actinomycetota</taxon>
        <taxon>Actinomycetes</taxon>
        <taxon>Kitasatosporales</taxon>
        <taxon>Streptomycetaceae</taxon>
        <taxon>Streptacidiphilus</taxon>
    </lineage>
</organism>
<feature type="chain" id="PRO_5045926510" description="Ig-like domain repeat protein" evidence="1">
    <location>
        <begin position="31"/>
        <end position="861"/>
    </location>
</feature>
<name>A0ABV6UGN4_9ACTN</name>
<gene>
    <name evidence="2" type="ORF">ACEZDJ_04795</name>
</gene>
<evidence type="ECO:0008006" key="4">
    <source>
        <dbReference type="Google" id="ProtNLM"/>
    </source>
</evidence>
<sequence>MKLSALSTAIAVVAGSVSAGVIGAAGSAGAAEPAAVPLSLSHYSHLLVDAAHQHLYFSQGSGTSTILVTDLSGHDVGTIDDEQGATALALSADGSTLYAALSDGDAVAAIDTTSLTEKARYATGASSAPASLAVSGGKVWYSYTTAADAGGIGVIDAQDDSPAATAQPTMSTWASAPVLASASASDELVAEDFSAQHMATFGQTSGTPVLQADGTVATGNTTGSLQVSPDGTEVLAASPGQALVKGFTTAGLAATRSYGATQTPSVALAVAADGTIATGTAAADGTDLITDAATGNQLNSVDLHNDGTTDRLAPDGLAWMPDNIGAYAVTSTSGGGYGLHLVPDARVTTVYVILGWNQDEDQALPGQDFTVQGSAWSTVPLPTGTALQVSRDGAALPDVHLAADGTFSFKDNQSVAGTYDYTVSYPGDTTHRSGNSTVHVTVQPYTSRIVVGTLSATPSLVKLNGSLMAFNLAGHLMTAPPIGTAVAVSRTDLTSGQTVQLPSVDVTSSTGTFQVLDAPQAAHSFVYHLSYPGATTYTAAGTDVTVKVAPLAPTVSLSAPSSQVRNGQLTVKGGLNQGPYPTGETVKITRIDPAHPSGVSLGTVAVAGDGTFSFTDAPHYGGTNTYTVTYAGDPIRSSAVGSANVKVSYSTPYLSVHTNASTFTYGTTATVTAQLGSTYANRAVTIYAQRYGGSRTAIATGTVNSSGKLTASYRVIKGTTFTAAFTGDFEFAPATVSTGVHVYASLAEHQSGYYTTTSSGGTKYAVYHHTAKPAVSTTVYPGKPAECVKFQLQEYLSGAWRTINQSGCYALNSSSTASRSYTLPSGATGHLFRWNAAYFHSSTDQANLNTTGAWQYFTVKY</sequence>
<dbReference type="EMBL" id="JBHEZZ010000002">
    <property type="protein sequence ID" value="MFC1400603.1"/>
    <property type="molecule type" value="Genomic_DNA"/>
</dbReference>
<protein>
    <recommendedName>
        <fullName evidence="4">Ig-like domain repeat protein</fullName>
    </recommendedName>
</protein>
<proteinExistence type="predicted"/>
<keyword evidence="1" id="KW-0732">Signal</keyword>
<feature type="signal peptide" evidence="1">
    <location>
        <begin position="1"/>
        <end position="30"/>
    </location>
</feature>
<accession>A0ABV6UGN4</accession>
<keyword evidence="3" id="KW-1185">Reference proteome</keyword>
<dbReference type="RefSeq" id="WP_157623648.1">
    <property type="nucleotide sequence ID" value="NZ_JBHEZZ010000002.1"/>
</dbReference>
<dbReference type="InterPro" id="IPR015943">
    <property type="entry name" value="WD40/YVTN_repeat-like_dom_sf"/>
</dbReference>
<evidence type="ECO:0000256" key="1">
    <source>
        <dbReference type="SAM" id="SignalP"/>
    </source>
</evidence>
<dbReference type="Gene3D" id="2.130.10.10">
    <property type="entry name" value="YVTN repeat-like/Quinoprotein amine dehydrogenase"/>
    <property type="match status" value="1"/>
</dbReference>
<dbReference type="Proteomes" id="UP001592528">
    <property type="component" value="Unassembled WGS sequence"/>
</dbReference>
<comment type="caution">
    <text evidence="2">The sequence shown here is derived from an EMBL/GenBank/DDBJ whole genome shotgun (WGS) entry which is preliminary data.</text>
</comment>
<reference evidence="2 3" key="1">
    <citation type="submission" date="2024-09" db="EMBL/GenBank/DDBJ databases">
        <authorList>
            <person name="Lee S.D."/>
        </authorList>
    </citation>
    <scope>NUCLEOTIDE SEQUENCE [LARGE SCALE GENOMIC DNA]</scope>
    <source>
        <strain evidence="2 3">N1-5</strain>
    </source>
</reference>
<dbReference type="InterPro" id="IPR011044">
    <property type="entry name" value="Quino_amine_DH_bsu"/>
</dbReference>
<dbReference type="SUPFAM" id="SSF50969">
    <property type="entry name" value="YVTN repeat-like/Quinoprotein amine dehydrogenase"/>
    <property type="match status" value="1"/>
</dbReference>
<evidence type="ECO:0000313" key="2">
    <source>
        <dbReference type="EMBL" id="MFC1400603.1"/>
    </source>
</evidence>
<evidence type="ECO:0000313" key="3">
    <source>
        <dbReference type="Proteomes" id="UP001592528"/>
    </source>
</evidence>